<proteinExistence type="inferred from homology"/>
<keyword evidence="2" id="KW-0645">Protease</keyword>
<dbReference type="InterPro" id="IPR024079">
    <property type="entry name" value="MetalloPept_cat_dom_sf"/>
</dbReference>
<evidence type="ECO:0000256" key="2">
    <source>
        <dbReference type="ARBA" id="ARBA00022670"/>
    </source>
</evidence>
<comment type="caution">
    <text evidence="12">The sequence shown here is derived from an EMBL/GenBank/DDBJ whole genome shotgun (WGS) entry which is preliminary data.</text>
</comment>
<protein>
    <submittedName>
        <fullName evidence="12">Ulilysin</fullName>
    </submittedName>
</protein>
<keyword evidence="3" id="KW-0479">Metal-binding</keyword>
<evidence type="ECO:0000256" key="1">
    <source>
        <dbReference type="ARBA" id="ARBA00008721"/>
    </source>
</evidence>
<evidence type="ECO:0000256" key="5">
    <source>
        <dbReference type="ARBA" id="ARBA00022801"/>
    </source>
</evidence>
<keyword evidence="7" id="KW-0482">Metalloprotease</keyword>
<evidence type="ECO:0000256" key="6">
    <source>
        <dbReference type="ARBA" id="ARBA00022833"/>
    </source>
</evidence>
<dbReference type="Gene3D" id="3.40.390.10">
    <property type="entry name" value="Collagenase (Catalytic Domain)"/>
    <property type="match status" value="1"/>
</dbReference>
<dbReference type="InterPro" id="IPR008754">
    <property type="entry name" value="Peptidase_M43"/>
</dbReference>
<evidence type="ECO:0000256" key="10">
    <source>
        <dbReference type="SAM" id="SignalP"/>
    </source>
</evidence>
<keyword evidence="13" id="KW-1185">Reference proteome</keyword>
<dbReference type="SUPFAM" id="SSF55486">
    <property type="entry name" value="Metalloproteases ('zincins'), catalytic domain"/>
    <property type="match status" value="1"/>
</dbReference>
<dbReference type="EMBL" id="JAQGDS010000003">
    <property type="protein sequence ID" value="KAJ6262604.1"/>
    <property type="molecule type" value="Genomic_DNA"/>
</dbReference>
<keyword evidence="8" id="KW-1015">Disulfide bond</keyword>
<evidence type="ECO:0000256" key="3">
    <source>
        <dbReference type="ARBA" id="ARBA00022723"/>
    </source>
</evidence>
<dbReference type="AlphaFoldDB" id="A0AAD6J183"/>
<name>A0AAD6J183_DREDA</name>
<evidence type="ECO:0000259" key="11">
    <source>
        <dbReference type="Pfam" id="PF05572"/>
    </source>
</evidence>
<keyword evidence="6" id="KW-0862">Zinc</keyword>
<dbReference type="GO" id="GO:0008237">
    <property type="term" value="F:metallopeptidase activity"/>
    <property type="evidence" value="ECO:0007669"/>
    <property type="project" value="UniProtKB-KW"/>
</dbReference>
<keyword evidence="5" id="KW-0378">Hydrolase</keyword>
<organism evidence="12 13">
    <name type="scientific">Drechslerella dactyloides</name>
    <name type="common">Nematode-trapping fungus</name>
    <name type="synonym">Arthrobotrys dactyloides</name>
    <dbReference type="NCBI Taxonomy" id="74499"/>
    <lineage>
        <taxon>Eukaryota</taxon>
        <taxon>Fungi</taxon>
        <taxon>Dikarya</taxon>
        <taxon>Ascomycota</taxon>
        <taxon>Pezizomycotina</taxon>
        <taxon>Orbiliomycetes</taxon>
        <taxon>Orbiliales</taxon>
        <taxon>Orbiliaceae</taxon>
        <taxon>Drechslerella</taxon>
    </lineage>
</organism>
<dbReference type="GO" id="GO:0046872">
    <property type="term" value="F:metal ion binding"/>
    <property type="evidence" value="ECO:0007669"/>
    <property type="project" value="UniProtKB-KW"/>
</dbReference>
<dbReference type="Proteomes" id="UP001221413">
    <property type="component" value="Unassembled WGS sequence"/>
</dbReference>
<gene>
    <name evidence="12" type="ORF">Dda_3415</name>
</gene>
<comment type="similarity">
    <text evidence="1">Belongs to the peptidase M43B family.</text>
</comment>
<reference evidence="12" key="1">
    <citation type="submission" date="2023-01" db="EMBL/GenBank/DDBJ databases">
        <title>The chitinases involved in constricting ring structure development in the nematode-trapping fungus Drechslerella dactyloides.</title>
        <authorList>
            <person name="Wang R."/>
            <person name="Zhang L."/>
            <person name="Tang P."/>
            <person name="Li S."/>
            <person name="Liang L."/>
        </authorList>
    </citation>
    <scope>NUCLEOTIDE SEQUENCE</scope>
    <source>
        <strain evidence="12">YMF1.00031</strain>
    </source>
</reference>
<evidence type="ECO:0000313" key="13">
    <source>
        <dbReference type="Proteomes" id="UP001221413"/>
    </source>
</evidence>
<evidence type="ECO:0000313" key="12">
    <source>
        <dbReference type="EMBL" id="KAJ6262604.1"/>
    </source>
</evidence>
<dbReference type="PANTHER" id="PTHR47466">
    <property type="match status" value="1"/>
</dbReference>
<feature type="chain" id="PRO_5042135257" evidence="10">
    <location>
        <begin position="20"/>
        <end position="263"/>
    </location>
</feature>
<feature type="signal peptide" evidence="10">
    <location>
        <begin position="1"/>
        <end position="19"/>
    </location>
</feature>
<evidence type="ECO:0000256" key="4">
    <source>
        <dbReference type="ARBA" id="ARBA00022729"/>
    </source>
</evidence>
<feature type="domain" description="Peptidase M43 pregnancy-associated plasma-A" evidence="11">
    <location>
        <begin position="194"/>
        <end position="261"/>
    </location>
</feature>
<dbReference type="PANTHER" id="PTHR47466:SF1">
    <property type="entry name" value="METALLOPROTEASE MEP1 (AFU_ORTHOLOGUE AFUA_1G07730)-RELATED"/>
    <property type="match status" value="1"/>
</dbReference>
<sequence>MRLQISLSLSLILATTSVARNCGNTQEPIELIEQAIRFNSHNRQTAGQSGGASIGRPNHESSKTSTPRTQEVNLYMHNIYINETAAGAYISEEDLTKQWRVMNENYASTGISFVLKNITHTQNKSWALAIRNGTTELKMKQTLRMGGYEDLNLYFRVLGRGFFGDFAPNSEGFWQDGCDILHTTIPGGPQVNYNEGKTATHETGHWLGLLHPFSGGCRGGDYIDDTPAEETASYGCPVGKDTCRGDMFPGLDPIHNFMDYAYE</sequence>
<evidence type="ECO:0000256" key="9">
    <source>
        <dbReference type="SAM" id="MobiDB-lite"/>
    </source>
</evidence>
<keyword evidence="4 10" id="KW-0732">Signal</keyword>
<dbReference type="Pfam" id="PF05572">
    <property type="entry name" value="Peptidase_M43"/>
    <property type="match status" value="1"/>
</dbReference>
<evidence type="ECO:0000256" key="8">
    <source>
        <dbReference type="ARBA" id="ARBA00023157"/>
    </source>
</evidence>
<dbReference type="GO" id="GO:0006508">
    <property type="term" value="P:proteolysis"/>
    <property type="evidence" value="ECO:0007669"/>
    <property type="project" value="UniProtKB-KW"/>
</dbReference>
<dbReference type="CDD" id="cd04275">
    <property type="entry name" value="ZnMc_pappalysin_like"/>
    <property type="match status" value="1"/>
</dbReference>
<feature type="region of interest" description="Disordered" evidence="9">
    <location>
        <begin position="42"/>
        <end position="68"/>
    </location>
</feature>
<accession>A0AAD6J183</accession>
<evidence type="ECO:0000256" key="7">
    <source>
        <dbReference type="ARBA" id="ARBA00023049"/>
    </source>
</evidence>